<evidence type="ECO:0000259" key="1">
    <source>
        <dbReference type="PROSITE" id="PS51186"/>
    </source>
</evidence>
<proteinExistence type="predicted"/>
<dbReference type="RefSeq" id="WP_301139936.1">
    <property type="nucleotide sequence ID" value="NZ_JAUHTQ010000030.1"/>
</dbReference>
<dbReference type="Gene3D" id="3.40.630.30">
    <property type="match status" value="1"/>
</dbReference>
<dbReference type="Pfam" id="PF18467">
    <property type="entry name" value="DUF5613"/>
    <property type="match status" value="1"/>
</dbReference>
<dbReference type="InterPro" id="IPR000182">
    <property type="entry name" value="GNAT_dom"/>
</dbReference>
<gene>
    <name evidence="2" type="ORF">QYB95_18975</name>
</gene>
<dbReference type="CDD" id="cd04301">
    <property type="entry name" value="NAT_SF"/>
    <property type="match status" value="1"/>
</dbReference>
<reference evidence="2" key="1">
    <citation type="submission" date="2023-07" db="EMBL/GenBank/DDBJ databases">
        <title>Ureibacillus sp. isolated from freshwater well.</title>
        <authorList>
            <person name="Kirdat K."/>
            <person name="Bhatt A."/>
            <person name="Teware R."/>
            <person name="Bhavsar Y."/>
            <person name="Yadav A."/>
        </authorList>
    </citation>
    <scope>NUCLEOTIDE SEQUENCE</scope>
    <source>
        <strain evidence="2">BA0131</strain>
    </source>
</reference>
<keyword evidence="2" id="KW-0808">Transferase</keyword>
<protein>
    <submittedName>
        <fullName evidence="2">GNAT family N-acetyltransferase</fullName>
        <ecNumber evidence="2">2.3.1.-</ecNumber>
    </submittedName>
</protein>
<comment type="caution">
    <text evidence="2">The sequence shown here is derived from an EMBL/GenBank/DDBJ whole genome shotgun (WGS) entry which is preliminary data.</text>
</comment>
<accession>A0ABT8GW37</accession>
<keyword evidence="2" id="KW-0012">Acyltransferase</keyword>
<evidence type="ECO:0000313" key="3">
    <source>
        <dbReference type="Proteomes" id="UP001172743"/>
    </source>
</evidence>
<dbReference type="Proteomes" id="UP001172743">
    <property type="component" value="Unassembled WGS sequence"/>
</dbReference>
<dbReference type="InterPro" id="IPR016181">
    <property type="entry name" value="Acyl_CoA_acyltransferase"/>
</dbReference>
<evidence type="ECO:0000313" key="2">
    <source>
        <dbReference type="EMBL" id="MDN4495627.1"/>
    </source>
</evidence>
<dbReference type="SUPFAM" id="SSF55729">
    <property type="entry name" value="Acyl-CoA N-acyltransferases (Nat)"/>
    <property type="match status" value="1"/>
</dbReference>
<dbReference type="EC" id="2.3.1.-" evidence="2"/>
<dbReference type="InterPro" id="IPR040549">
    <property type="entry name" value="DUF5613"/>
</dbReference>
<keyword evidence="3" id="KW-1185">Reference proteome</keyword>
<organism evidence="2 3">
    <name type="scientific">Ureibacillus aquaedulcis</name>
    <dbReference type="NCBI Taxonomy" id="3058421"/>
    <lineage>
        <taxon>Bacteria</taxon>
        <taxon>Bacillati</taxon>
        <taxon>Bacillota</taxon>
        <taxon>Bacilli</taxon>
        <taxon>Bacillales</taxon>
        <taxon>Caryophanaceae</taxon>
        <taxon>Ureibacillus</taxon>
    </lineage>
</organism>
<name>A0ABT8GW37_9BACL</name>
<dbReference type="GO" id="GO:0016746">
    <property type="term" value="F:acyltransferase activity"/>
    <property type="evidence" value="ECO:0007669"/>
    <property type="project" value="UniProtKB-KW"/>
</dbReference>
<sequence>MMQITFTHIHRGGKVIPETEEYKQIHEPDFLSRYDSNLITWKCMPTVDLLKEAEGSLRDFNLQTSQKHLKFIFPPNEKLTDEIQAYLSSNNYSIGFLELYSIQPNDFSASGNAEAAIQFVTREKLEDFLHLQFNEDLQFGENFAKEKQTFLRNQYTKDNVHYILAYDQAKPVGSVILFDKEDTTEIDNLFVLESYQRKGIGSAIQHFIMKHFHDKTIILVADGEDTPREMYQRQNYCLEGFQYEALKVEE</sequence>
<dbReference type="PROSITE" id="PS51186">
    <property type="entry name" value="GNAT"/>
    <property type="match status" value="1"/>
</dbReference>
<feature type="domain" description="N-acetyltransferase" evidence="1">
    <location>
        <begin position="117"/>
        <end position="250"/>
    </location>
</feature>
<dbReference type="Pfam" id="PF00583">
    <property type="entry name" value="Acetyltransf_1"/>
    <property type="match status" value="1"/>
</dbReference>
<dbReference type="EMBL" id="JAUHTQ010000030">
    <property type="protein sequence ID" value="MDN4495627.1"/>
    <property type="molecule type" value="Genomic_DNA"/>
</dbReference>